<evidence type="ECO:0000313" key="3">
    <source>
        <dbReference type="EMBL" id="MCQ4117650.1"/>
    </source>
</evidence>
<keyword evidence="2" id="KW-0812">Transmembrane</keyword>
<evidence type="ECO:0000256" key="1">
    <source>
        <dbReference type="SAM" id="MobiDB-lite"/>
    </source>
</evidence>
<feature type="transmembrane region" description="Helical" evidence="2">
    <location>
        <begin position="395"/>
        <end position="412"/>
    </location>
</feature>
<gene>
    <name evidence="3" type="ORF">NOF53_00420</name>
</gene>
<feature type="region of interest" description="Disordered" evidence="1">
    <location>
        <begin position="24"/>
        <end position="46"/>
    </location>
</feature>
<name>A0ABT1Q5Y3_9NOCA</name>
<comment type="caution">
    <text evidence="3">The sequence shown here is derived from an EMBL/GenBank/DDBJ whole genome shotgun (WGS) entry which is preliminary data.</text>
</comment>
<feature type="transmembrane region" description="Helical" evidence="2">
    <location>
        <begin position="418"/>
        <end position="438"/>
    </location>
</feature>
<keyword evidence="2" id="KW-1133">Transmembrane helix</keyword>
<organism evidence="3 4">
    <name type="scientific">Rhodococcus tibetensis</name>
    <dbReference type="NCBI Taxonomy" id="2965064"/>
    <lineage>
        <taxon>Bacteria</taxon>
        <taxon>Bacillati</taxon>
        <taxon>Actinomycetota</taxon>
        <taxon>Actinomycetes</taxon>
        <taxon>Mycobacteriales</taxon>
        <taxon>Nocardiaceae</taxon>
        <taxon>Rhodococcus</taxon>
    </lineage>
</organism>
<keyword evidence="2" id="KW-0472">Membrane</keyword>
<feature type="transmembrane region" description="Helical" evidence="2">
    <location>
        <begin position="335"/>
        <end position="355"/>
    </location>
</feature>
<reference evidence="3 4" key="1">
    <citation type="submission" date="2022-07" db="EMBL/GenBank/DDBJ databases">
        <title>Degradation activity of malathion, p-nitrophenol and potential low-temperature adaptation strategy of Rhodococcus sp. FXJ9.536.</title>
        <authorList>
            <person name="Huang J."/>
            <person name="Huang Y."/>
        </authorList>
    </citation>
    <scope>NUCLEOTIDE SEQUENCE [LARGE SCALE GENOMIC DNA]</scope>
    <source>
        <strain evidence="3 4">FXJ9.536</strain>
    </source>
</reference>
<evidence type="ECO:0000256" key="2">
    <source>
        <dbReference type="SAM" id="Phobius"/>
    </source>
</evidence>
<protein>
    <recommendedName>
        <fullName evidence="5">Integral membrane protein</fullName>
    </recommendedName>
</protein>
<accession>A0ABT1Q5Y3</accession>
<dbReference type="EMBL" id="JANFQF010000001">
    <property type="protein sequence ID" value="MCQ4117650.1"/>
    <property type="molecule type" value="Genomic_DNA"/>
</dbReference>
<dbReference type="RefSeq" id="WP_255964998.1">
    <property type="nucleotide sequence ID" value="NZ_JANFQF010000001.1"/>
</dbReference>
<feature type="transmembrane region" description="Helical" evidence="2">
    <location>
        <begin position="282"/>
        <end position="303"/>
    </location>
</feature>
<evidence type="ECO:0000313" key="4">
    <source>
        <dbReference type="Proteomes" id="UP001524501"/>
    </source>
</evidence>
<dbReference type="Proteomes" id="UP001524501">
    <property type="component" value="Unassembled WGS sequence"/>
</dbReference>
<evidence type="ECO:0008006" key="5">
    <source>
        <dbReference type="Google" id="ProtNLM"/>
    </source>
</evidence>
<proteinExistence type="predicted"/>
<sequence length="455" mass="48402">MVASVGERPLDAAERDELVRLRRELAQLRGEPGPPPPAAGPPASTERRGLRWTAVALLLVVVAVLGFSSVLARFTRSEVLDTDRYVETVTPLGSNPVLQAELADRITTELMTRLDVENVTEQALRSITENAPRVPPAVVGLAPVITEQAQSFVHETVTSLVSSDEFETMWIQANREAHQGLVAVLTGNTRAAVQISDQGTVSMSLAPIFDKVRARLTDRGFAFAEKIPTVDKSFVLFESPDLVKAQRMTSALDKASDVLPWLTLLAAACAVWAAPRGARRRAFALVGVSLAVAMALLAVAISIGRALYLDAVPAEALSPQAAAVLIDTLVQPLKITLRAVFVLALVVATVGYLTGSSGSAAAARRAYGKVVDAARAPKGDRSPHPIESATAQFRVPLRVVIVAIAVMVLVFWNYPSGVVVVVTVLVTVMALLAMELLARPALADRSGAERDASSH</sequence>
<keyword evidence="4" id="KW-1185">Reference proteome</keyword>
<feature type="transmembrane region" description="Helical" evidence="2">
    <location>
        <begin position="52"/>
        <end position="72"/>
    </location>
</feature>